<name>A0A1C3EE68_9GAMM</name>
<organism evidence="1 2">
    <name type="scientific">Veronia pacifica</name>
    <dbReference type="NCBI Taxonomy" id="1080227"/>
    <lineage>
        <taxon>Bacteria</taxon>
        <taxon>Pseudomonadati</taxon>
        <taxon>Pseudomonadota</taxon>
        <taxon>Gammaproteobacteria</taxon>
        <taxon>Vibrionales</taxon>
        <taxon>Vibrionaceae</taxon>
        <taxon>Veronia</taxon>
    </lineage>
</organism>
<evidence type="ECO:0000313" key="1">
    <source>
        <dbReference type="EMBL" id="ODA31552.1"/>
    </source>
</evidence>
<dbReference type="AlphaFoldDB" id="A0A1C3EE68"/>
<accession>A0A1C3EE68</accession>
<proteinExistence type="predicted"/>
<comment type="caution">
    <text evidence="1">The sequence shown here is derived from an EMBL/GenBank/DDBJ whole genome shotgun (WGS) entry which is preliminary data.</text>
</comment>
<reference evidence="1 2" key="1">
    <citation type="submission" date="2016-05" db="EMBL/GenBank/DDBJ databases">
        <title>Genomic Taxonomy of the Vibrionaceae.</title>
        <authorList>
            <person name="Gomez-Gil B."/>
            <person name="Enciso-Ibarra J."/>
        </authorList>
    </citation>
    <scope>NUCLEOTIDE SEQUENCE [LARGE SCALE GENOMIC DNA]</scope>
    <source>
        <strain evidence="1 2">CAIM 1920</strain>
    </source>
</reference>
<dbReference type="RefSeq" id="WP_068904162.1">
    <property type="nucleotide sequence ID" value="NZ_JBHUIF010000033.1"/>
</dbReference>
<sequence>MLSKHRDYLLQDTKHMRAHFQVNPTGIVEVEIIDNKEYHSAEFDKVKFERRGKVTKLVGQTVSGNKKVQWQVPLAIEDANELAQLIEDASEELEILMRDL</sequence>
<gene>
    <name evidence="1" type="ORF">A8L45_16195</name>
</gene>
<evidence type="ECO:0000313" key="2">
    <source>
        <dbReference type="Proteomes" id="UP000094936"/>
    </source>
</evidence>
<keyword evidence="2" id="KW-1185">Reference proteome</keyword>
<dbReference type="EMBL" id="LYBM01000033">
    <property type="protein sequence ID" value="ODA31552.1"/>
    <property type="molecule type" value="Genomic_DNA"/>
</dbReference>
<dbReference type="OrthoDB" id="5887304at2"/>
<dbReference type="Proteomes" id="UP000094936">
    <property type="component" value="Unassembled WGS sequence"/>
</dbReference>
<protein>
    <submittedName>
        <fullName evidence="1">Uncharacterized protein</fullName>
    </submittedName>
</protein>